<feature type="signal peptide" evidence="1">
    <location>
        <begin position="1"/>
        <end position="21"/>
    </location>
</feature>
<accession>A0ABW7CEK7</accession>
<keyword evidence="3" id="KW-1185">Reference proteome</keyword>
<dbReference type="Proteomes" id="UP001604335">
    <property type="component" value="Unassembled WGS sequence"/>
</dbReference>
<dbReference type="Pfam" id="PF14218">
    <property type="entry name" value="COP23"/>
    <property type="match status" value="1"/>
</dbReference>
<name>A0ABW7CEK7_9CYAN</name>
<proteinExistence type="predicted"/>
<sequence>MKSAMKWAIAGLVALNLPWMTAETARAGAIKSLASFQCQQVNGYYATVAVQRNGRTAPVIAWTSEEFSDAGYTPQRRCGEVTSRLNGVLRENGNRLSNIYLTVGRVNSHTVVCSVGNMRSGCNRNNVLFTLSQTNRRSNDPREVLERLFNTRVLSSGNPVQESGGQPYVNLESLVNQLF</sequence>
<dbReference type="EMBL" id="JAZAQF010000088">
    <property type="protein sequence ID" value="MFG3819278.1"/>
    <property type="molecule type" value="Genomic_DNA"/>
</dbReference>
<evidence type="ECO:0000313" key="3">
    <source>
        <dbReference type="Proteomes" id="UP001604335"/>
    </source>
</evidence>
<organism evidence="2 3">
    <name type="scientific">Limnothrix redekei LRLZ20PSL1</name>
    <dbReference type="NCBI Taxonomy" id="3112953"/>
    <lineage>
        <taxon>Bacteria</taxon>
        <taxon>Bacillati</taxon>
        <taxon>Cyanobacteriota</taxon>
        <taxon>Cyanophyceae</taxon>
        <taxon>Pseudanabaenales</taxon>
        <taxon>Pseudanabaenaceae</taxon>
        <taxon>Limnothrix</taxon>
    </lineage>
</organism>
<dbReference type="InterPro" id="IPR025478">
    <property type="entry name" value="COP23"/>
</dbReference>
<dbReference type="RefSeq" id="WP_099534975.1">
    <property type="nucleotide sequence ID" value="NZ_JAZAQF010000088.1"/>
</dbReference>
<feature type="chain" id="PRO_5046913469" evidence="1">
    <location>
        <begin position="22"/>
        <end position="179"/>
    </location>
</feature>
<evidence type="ECO:0000256" key="1">
    <source>
        <dbReference type="SAM" id="SignalP"/>
    </source>
</evidence>
<keyword evidence="1" id="KW-0732">Signal</keyword>
<comment type="caution">
    <text evidence="2">The sequence shown here is derived from an EMBL/GenBank/DDBJ whole genome shotgun (WGS) entry which is preliminary data.</text>
</comment>
<evidence type="ECO:0000313" key="2">
    <source>
        <dbReference type="EMBL" id="MFG3819278.1"/>
    </source>
</evidence>
<reference evidence="3" key="1">
    <citation type="journal article" date="2024" name="Algal Res.">
        <title>Biochemical, toxicological and genomic investigation of a high-biomass producing Limnothrix strain isolated from Italian shallow drinking water reservoir.</title>
        <authorList>
            <person name="Simonazzi M."/>
            <person name="Shishido T.K."/>
            <person name="Delbaje E."/>
            <person name="Wahlsten M."/>
            <person name="Fewer D.P."/>
            <person name="Sivonen K."/>
            <person name="Pezzolesi L."/>
            <person name="Pistocchi R."/>
        </authorList>
    </citation>
    <scope>NUCLEOTIDE SEQUENCE [LARGE SCALE GENOMIC DNA]</scope>
    <source>
        <strain evidence="3">LRLZ20PSL1</strain>
    </source>
</reference>
<protein>
    <submittedName>
        <fullName evidence="2">COP23 domain-containing protein</fullName>
    </submittedName>
</protein>
<gene>
    <name evidence="2" type="ORF">VPK24_16655</name>
</gene>